<keyword evidence="3" id="KW-1185">Reference proteome</keyword>
<accession>A0A938X331</accession>
<feature type="transmembrane region" description="Helical" evidence="1">
    <location>
        <begin position="56"/>
        <end position="78"/>
    </location>
</feature>
<keyword evidence="1" id="KW-1133">Transmembrane helix</keyword>
<protein>
    <recommendedName>
        <fullName evidence="4">Zinc ribbon domain-containing protein</fullName>
    </recommendedName>
</protein>
<feature type="transmembrane region" description="Helical" evidence="1">
    <location>
        <begin position="84"/>
        <end position="102"/>
    </location>
</feature>
<evidence type="ECO:0008006" key="4">
    <source>
        <dbReference type="Google" id="ProtNLM"/>
    </source>
</evidence>
<evidence type="ECO:0000256" key="1">
    <source>
        <dbReference type="SAM" id="Phobius"/>
    </source>
</evidence>
<feature type="transmembrane region" description="Helical" evidence="1">
    <location>
        <begin position="123"/>
        <end position="143"/>
    </location>
</feature>
<keyword evidence="1" id="KW-0812">Transmembrane</keyword>
<reference evidence="2" key="1">
    <citation type="submission" date="2020-08" db="EMBL/GenBank/DDBJ databases">
        <authorList>
            <person name="Cejkova D."/>
            <person name="Kubasova T."/>
            <person name="Jahodarova E."/>
            <person name="Rychlik I."/>
        </authorList>
    </citation>
    <scope>NUCLEOTIDE SEQUENCE</scope>
    <source>
        <strain evidence="2">An559</strain>
    </source>
</reference>
<comment type="caution">
    <text evidence="2">The sequence shown here is derived from an EMBL/GenBank/DDBJ whole genome shotgun (WGS) entry which is preliminary data.</text>
</comment>
<reference evidence="2" key="2">
    <citation type="journal article" date="2021" name="Sci. Rep.">
        <title>The distribution of antibiotic resistance genes in chicken gut microbiota commensals.</title>
        <authorList>
            <person name="Juricova H."/>
            <person name="Matiasovicova J."/>
            <person name="Kubasova T."/>
            <person name="Cejkova D."/>
            <person name="Rychlik I."/>
        </authorList>
    </citation>
    <scope>NUCLEOTIDE SEQUENCE</scope>
    <source>
        <strain evidence="2">An559</strain>
    </source>
</reference>
<evidence type="ECO:0000313" key="2">
    <source>
        <dbReference type="EMBL" id="MBM6919907.1"/>
    </source>
</evidence>
<organism evidence="2 3">
    <name type="scientific">Merdimmobilis hominis</name>
    <dbReference type="NCBI Taxonomy" id="2897707"/>
    <lineage>
        <taxon>Bacteria</taxon>
        <taxon>Bacillati</taxon>
        <taxon>Bacillota</taxon>
        <taxon>Clostridia</taxon>
        <taxon>Eubacteriales</taxon>
        <taxon>Oscillospiraceae</taxon>
        <taxon>Merdimmobilis</taxon>
    </lineage>
</organism>
<dbReference type="Proteomes" id="UP000774750">
    <property type="component" value="Unassembled WGS sequence"/>
</dbReference>
<dbReference type="EMBL" id="JACJKY010000002">
    <property type="protein sequence ID" value="MBM6919907.1"/>
    <property type="molecule type" value="Genomic_DNA"/>
</dbReference>
<dbReference type="RefSeq" id="WP_204444206.1">
    <property type="nucleotide sequence ID" value="NZ_JACJKY010000002.1"/>
</dbReference>
<gene>
    <name evidence="2" type="ORF">H6A12_01840</name>
</gene>
<evidence type="ECO:0000313" key="3">
    <source>
        <dbReference type="Proteomes" id="UP000774750"/>
    </source>
</evidence>
<keyword evidence="1" id="KW-0472">Membrane</keyword>
<dbReference type="AlphaFoldDB" id="A0A938X331"/>
<proteinExistence type="predicted"/>
<sequence length="150" mass="17256">MRVCPKCGTVNKNERVTCAECQSYIGAVEMTGDSSYVKQSVEAVAKKTQRKNLIHMILFIVIYLSLGACMIPACLAAHGNLNRLLILLPFFIPCGVLFFFPYDRVYRVILRKRGKPDRYLSESWTIFFRVLAWLSLVVMYVQFYDNLARV</sequence>
<name>A0A938X331_9FIRM</name>